<dbReference type="RefSeq" id="WP_213756731.1">
    <property type="nucleotide sequence ID" value="NZ_JAHCQH010000021.1"/>
</dbReference>
<dbReference type="PROSITE" id="PS51318">
    <property type="entry name" value="TAT"/>
    <property type="match status" value="1"/>
</dbReference>
<dbReference type="Pfam" id="PF01738">
    <property type="entry name" value="DLH"/>
    <property type="match status" value="1"/>
</dbReference>
<keyword evidence="3" id="KW-0378">Hydrolase</keyword>
<dbReference type="PANTHER" id="PTHR46623:SF6">
    <property type="entry name" value="ALPHA_BETA-HYDROLASES SUPERFAMILY PROTEIN"/>
    <property type="match status" value="1"/>
</dbReference>
<dbReference type="GO" id="GO:0016787">
    <property type="term" value="F:hydrolase activity"/>
    <property type="evidence" value="ECO:0007669"/>
    <property type="project" value="UniProtKB-KW"/>
</dbReference>
<organism evidence="3 4">
    <name type="scientific">Ancylobacter radicis</name>
    <dbReference type="NCBI Taxonomy" id="2836179"/>
    <lineage>
        <taxon>Bacteria</taxon>
        <taxon>Pseudomonadati</taxon>
        <taxon>Pseudomonadota</taxon>
        <taxon>Alphaproteobacteria</taxon>
        <taxon>Hyphomicrobiales</taxon>
        <taxon>Xanthobacteraceae</taxon>
        <taxon>Ancylobacter</taxon>
    </lineage>
</organism>
<dbReference type="InterPro" id="IPR057802">
    <property type="entry name" value="YqhI_dom"/>
</dbReference>
<dbReference type="PANTHER" id="PTHR46623">
    <property type="entry name" value="CARBOXYMETHYLENEBUTENOLIDASE-RELATED"/>
    <property type="match status" value="1"/>
</dbReference>
<reference evidence="3" key="1">
    <citation type="submission" date="2021-05" db="EMBL/GenBank/DDBJ databases">
        <authorList>
            <person name="Sun Q."/>
            <person name="Inoue M."/>
        </authorList>
    </citation>
    <scope>NUCLEOTIDE SEQUENCE</scope>
    <source>
        <strain evidence="3">VKM B-3255</strain>
    </source>
</reference>
<dbReference type="InterPro" id="IPR051049">
    <property type="entry name" value="Dienelactone_hydrolase-like"/>
</dbReference>
<dbReference type="Gene3D" id="3.40.50.1820">
    <property type="entry name" value="alpha/beta hydrolase"/>
    <property type="match status" value="1"/>
</dbReference>
<accession>A0ABS5RAR2</accession>
<proteinExistence type="predicted"/>
<dbReference type="InterPro" id="IPR002925">
    <property type="entry name" value="Dienelactn_hydro"/>
</dbReference>
<dbReference type="InterPro" id="IPR029058">
    <property type="entry name" value="AB_hydrolase_fold"/>
</dbReference>
<dbReference type="EMBL" id="JAHCQH010000021">
    <property type="protein sequence ID" value="MBS9478758.1"/>
    <property type="molecule type" value="Genomic_DNA"/>
</dbReference>
<evidence type="ECO:0000313" key="3">
    <source>
        <dbReference type="EMBL" id="MBS9478758.1"/>
    </source>
</evidence>
<gene>
    <name evidence="3" type="ORF">KIP89_16740</name>
</gene>
<dbReference type="SUPFAM" id="SSF53474">
    <property type="entry name" value="alpha/beta-Hydrolases"/>
    <property type="match status" value="1"/>
</dbReference>
<dbReference type="InterPro" id="IPR006311">
    <property type="entry name" value="TAT_signal"/>
</dbReference>
<feature type="domain" description="YqhI" evidence="2">
    <location>
        <begin position="6"/>
        <end position="32"/>
    </location>
</feature>
<dbReference type="Pfam" id="PF23678">
    <property type="entry name" value="YqhI"/>
    <property type="match status" value="1"/>
</dbReference>
<evidence type="ECO:0000259" key="1">
    <source>
        <dbReference type="Pfam" id="PF01738"/>
    </source>
</evidence>
<evidence type="ECO:0000259" key="2">
    <source>
        <dbReference type="Pfam" id="PF23678"/>
    </source>
</evidence>
<name>A0ABS5RAR2_9HYPH</name>
<feature type="domain" description="Dienelactone hydrolase" evidence="1">
    <location>
        <begin position="80"/>
        <end position="289"/>
    </location>
</feature>
<protein>
    <submittedName>
        <fullName evidence="3">Dienelactone hydrolase family protein</fullName>
    </submittedName>
</protein>
<sequence>MDQRILDQRIIDLYDRFTHGQIGRRDFMERLAGLAGSVAAASALLPLLTNDYARAAIVEDDDPRLEITTPTYESGGTRISGYLVKARRAVAKRPAVIVIHENRGLNPHIKDVTRRVALAGYLAFGVDFLSADGGTPENEDRGREMIAALDRPTTVRRAVDAVTFLAAHPDSTGAVGAVGFCWGGAMVNLLAQASPQLKAGVAYYGMQPPLERVPDIKAALLLNYAGLDNRINEGIPAYEEALKKAGKDYTIYVYEGVNHAFNNDTSPTRFDPAAAELAWGRTLDFFAKHLGAPPPVET</sequence>
<evidence type="ECO:0000313" key="4">
    <source>
        <dbReference type="Proteomes" id="UP001166585"/>
    </source>
</evidence>
<keyword evidence="4" id="KW-1185">Reference proteome</keyword>
<dbReference type="Proteomes" id="UP001166585">
    <property type="component" value="Unassembled WGS sequence"/>
</dbReference>
<comment type="caution">
    <text evidence="3">The sequence shown here is derived from an EMBL/GenBank/DDBJ whole genome shotgun (WGS) entry which is preliminary data.</text>
</comment>